<name>A0A1H2LXK3_9ACTN</name>
<dbReference type="PROSITE" id="PS00194">
    <property type="entry name" value="THIOREDOXIN_1"/>
    <property type="match status" value="1"/>
</dbReference>
<dbReference type="STRING" id="158898.SAMN04488548_136994"/>
<proteinExistence type="predicted"/>
<feature type="domain" description="Glutaredoxin" evidence="1">
    <location>
        <begin position="23"/>
        <end position="76"/>
    </location>
</feature>
<dbReference type="PROSITE" id="PS51354">
    <property type="entry name" value="GLUTAREDOXIN_2"/>
    <property type="match status" value="1"/>
</dbReference>
<dbReference type="AlphaFoldDB" id="A0A1H2LXK3"/>
<dbReference type="InterPro" id="IPR002109">
    <property type="entry name" value="Glutaredoxin"/>
</dbReference>
<dbReference type="InterPro" id="IPR036249">
    <property type="entry name" value="Thioredoxin-like_sf"/>
</dbReference>
<accession>A0A1H2LXK3</accession>
<dbReference type="CDD" id="cd02976">
    <property type="entry name" value="NrdH"/>
    <property type="match status" value="1"/>
</dbReference>
<dbReference type="NCBIfam" id="TIGR02200">
    <property type="entry name" value="GlrX_actino"/>
    <property type="match status" value="1"/>
</dbReference>
<protein>
    <submittedName>
        <fullName evidence="2">Mycoredoxin</fullName>
    </submittedName>
</protein>
<dbReference type="Proteomes" id="UP000183180">
    <property type="component" value="Unassembled WGS sequence"/>
</dbReference>
<gene>
    <name evidence="2" type="ORF">SAMN04488548_136994</name>
</gene>
<dbReference type="InterPro" id="IPR011915">
    <property type="entry name" value="GlrX_actino"/>
</dbReference>
<sequence length="97" mass="10239">MDSMSNVIDDEAGARTSDTGELTMYTTSWCGYCARLKTGLKASGIPWQEIDIELNPDAAEFVGSVNGGNHVVPTVLYADGTTATNPSIADVKKKLGV</sequence>
<evidence type="ECO:0000313" key="2">
    <source>
        <dbReference type="EMBL" id="SDU85592.1"/>
    </source>
</evidence>
<evidence type="ECO:0000259" key="1">
    <source>
        <dbReference type="Pfam" id="PF00462"/>
    </source>
</evidence>
<organism evidence="2 3">
    <name type="scientific">Gordonia westfalica</name>
    <dbReference type="NCBI Taxonomy" id="158898"/>
    <lineage>
        <taxon>Bacteria</taxon>
        <taxon>Bacillati</taxon>
        <taxon>Actinomycetota</taxon>
        <taxon>Actinomycetes</taxon>
        <taxon>Mycobacteriales</taxon>
        <taxon>Gordoniaceae</taxon>
        <taxon>Gordonia</taxon>
    </lineage>
</organism>
<evidence type="ECO:0000313" key="3">
    <source>
        <dbReference type="Proteomes" id="UP000183180"/>
    </source>
</evidence>
<dbReference type="SUPFAM" id="SSF52833">
    <property type="entry name" value="Thioredoxin-like"/>
    <property type="match status" value="1"/>
</dbReference>
<reference evidence="2 3" key="1">
    <citation type="submission" date="2016-10" db="EMBL/GenBank/DDBJ databases">
        <authorList>
            <person name="de Groot N.N."/>
        </authorList>
    </citation>
    <scope>NUCLEOTIDE SEQUENCE [LARGE SCALE GENOMIC DNA]</scope>
    <source>
        <strain evidence="2 3">DSM 44215</strain>
    </source>
</reference>
<dbReference type="InterPro" id="IPR017937">
    <property type="entry name" value="Thioredoxin_CS"/>
</dbReference>
<dbReference type="Gene3D" id="3.40.30.10">
    <property type="entry name" value="Glutaredoxin"/>
    <property type="match status" value="1"/>
</dbReference>
<dbReference type="EMBL" id="FNLM01000036">
    <property type="protein sequence ID" value="SDU85592.1"/>
    <property type="molecule type" value="Genomic_DNA"/>
</dbReference>
<dbReference type="Pfam" id="PF00462">
    <property type="entry name" value="Glutaredoxin"/>
    <property type="match status" value="1"/>
</dbReference>